<keyword evidence="11" id="KW-1185">Reference proteome</keyword>
<dbReference type="GO" id="GO:0000981">
    <property type="term" value="F:DNA-binding transcription factor activity, RNA polymerase II-specific"/>
    <property type="evidence" value="ECO:0007669"/>
    <property type="project" value="TreeGrafter"/>
</dbReference>
<feature type="domain" description="C2H2-type" evidence="9">
    <location>
        <begin position="32"/>
        <end position="59"/>
    </location>
</feature>
<evidence type="ECO:0000256" key="4">
    <source>
        <dbReference type="ARBA" id="ARBA00022771"/>
    </source>
</evidence>
<dbReference type="FunFam" id="3.30.160.60:FF:000912">
    <property type="entry name" value="Zinc finger protein 660"/>
    <property type="match status" value="1"/>
</dbReference>
<sequence>MKSHTCSHCSRAFATSSDLTRHRRVHTGEKPYKCTRCTRSFTQKNALNIHMNQHSGLRPYNCRYCPNIFSDPSSKRRHEKEKHENFQHYCPVSGCVYKNKRKPGLISHLRTEHKIYDPSGMLLDEPSSRTQSPSSPLADPFNVASPAPAKQASLSPPHQLISLPRTPAIPALPALPHIEPPRAPSVSDVMLREFLVDSVFEATPRNSHVQHEQHLSALPGPSSRTLDLAPHFHVPGTIAMPMQFTNPWNPALLMPHASHVHHAPSPSHSHASPFVSPLHTPYTVSPSPSRIPSPSPAPVPSYSDIISTDSSSSYLLSYITSQAPSPVFTNDIDMSPYAGFFELAPDVATLNVL</sequence>
<dbReference type="PROSITE" id="PS00028">
    <property type="entry name" value="ZINC_FINGER_C2H2_1"/>
    <property type="match status" value="3"/>
</dbReference>
<keyword evidence="6" id="KW-0539">Nucleus</keyword>
<dbReference type="Pfam" id="PF00096">
    <property type="entry name" value="zf-C2H2"/>
    <property type="match status" value="2"/>
</dbReference>
<dbReference type="Gene3D" id="3.30.160.60">
    <property type="entry name" value="Classic Zinc Finger"/>
    <property type="match status" value="3"/>
</dbReference>
<evidence type="ECO:0000256" key="5">
    <source>
        <dbReference type="ARBA" id="ARBA00022833"/>
    </source>
</evidence>
<evidence type="ECO:0000256" key="1">
    <source>
        <dbReference type="ARBA" id="ARBA00004123"/>
    </source>
</evidence>
<evidence type="ECO:0000313" key="10">
    <source>
        <dbReference type="EMBL" id="KZV81112.1"/>
    </source>
</evidence>
<evidence type="ECO:0000256" key="2">
    <source>
        <dbReference type="ARBA" id="ARBA00022723"/>
    </source>
</evidence>
<dbReference type="STRING" id="1314781.A0A165BRF3"/>
<evidence type="ECO:0000256" key="8">
    <source>
        <dbReference type="SAM" id="MobiDB-lite"/>
    </source>
</evidence>
<keyword evidence="5" id="KW-0862">Zinc</keyword>
<dbReference type="Proteomes" id="UP000077266">
    <property type="component" value="Unassembled WGS sequence"/>
</dbReference>
<dbReference type="PROSITE" id="PS50157">
    <property type="entry name" value="ZINC_FINGER_C2H2_2"/>
    <property type="match status" value="3"/>
</dbReference>
<dbReference type="SUPFAM" id="SSF57667">
    <property type="entry name" value="beta-beta-alpha zinc fingers"/>
    <property type="match status" value="2"/>
</dbReference>
<dbReference type="FunFam" id="3.30.160.60:FF:002402">
    <property type="entry name" value="Zinc finger protein 347"/>
    <property type="match status" value="1"/>
</dbReference>
<keyword evidence="4 7" id="KW-0863">Zinc-finger</keyword>
<feature type="domain" description="C2H2-type" evidence="9">
    <location>
        <begin position="4"/>
        <end position="31"/>
    </location>
</feature>
<feature type="domain" description="C2H2-type" evidence="9">
    <location>
        <begin position="60"/>
        <end position="88"/>
    </location>
</feature>
<name>A0A165BRF3_EXIGL</name>
<proteinExistence type="predicted"/>
<evidence type="ECO:0000256" key="6">
    <source>
        <dbReference type="ARBA" id="ARBA00023242"/>
    </source>
</evidence>
<keyword evidence="2" id="KW-0479">Metal-binding</keyword>
<dbReference type="InterPro" id="IPR013087">
    <property type="entry name" value="Znf_C2H2_type"/>
</dbReference>
<protein>
    <recommendedName>
        <fullName evidence="9">C2H2-type domain-containing protein</fullName>
    </recommendedName>
</protein>
<dbReference type="OrthoDB" id="654211at2759"/>
<dbReference type="PANTHER" id="PTHR24388">
    <property type="entry name" value="ZINC FINGER PROTEIN"/>
    <property type="match status" value="1"/>
</dbReference>
<dbReference type="InterPro" id="IPR050527">
    <property type="entry name" value="Snail/Krueppel_Znf"/>
</dbReference>
<organism evidence="10 11">
    <name type="scientific">Exidia glandulosa HHB12029</name>
    <dbReference type="NCBI Taxonomy" id="1314781"/>
    <lineage>
        <taxon>Eukaryota</taxon>
        <taxon>Fungi</taxon>
        <taxon>Dikarya</taxon>
        <taxon>Basidiomycota</taxon>
        <taxon>Agaricomycotina</taxon>
        <taxon>Agaricomycetes</taxon>
        <taxon>Auriculariales</taxon>
        <taxon>Exidiaceae</taxon>
        <taxon>Exidia</taxon>
    </lineage>
</organism>
<keyword evidence="3" id="KW-0677">Repeat</keyword>
<dbReference type="PANTHER" id="PTHR24388:SF54">
    <property type="entry name" value="PROTEIN ESCARGOT"/>
    <property type="match status" value="1"/>
</dbReference>
<evidence type="ECO:0000256" key="7">
    <source>
        <dbReference type="PROSITE-ProRule" id="PRU00042"/>
    </source>
</evidence>
<dbReference type="EMBL" id="KV426416">
    <property type="protein sequence ID" value="KZV81112.1"/>
    <property type="molecule type" value="Genomic_DNA"/>
</dbReference>
<accession>A0A165BRF3</accession>
<dbReference type="GO" id="GO:0005634">
    <property type="term" value="C:nucleus"/>
    <property type="evidence" value="ECO:0007669"/>
    <property type="project" value="UniProtKB-SubCell"/>
</dbReference>
<evidence type="ECO:0000256" key="3">
    <source>
        <dbReference type="ARBA" id="ARBA00022737"/>
    </source>
</evidence>
<dbReference type="AlphaFoldDB" id="A0A165BRF3"/>
<dbReference type="SMART" id="SM00355">
    <property type="entry name" value="ZnF_C2H2"/>
    <property type="match status" value="4"/>
</dbReference>
<reference evidence="10 11" key="1">
    <citation type="journal article" date="2016" name="Mol. Biol. Evol.">
        <title>Comparative Genomics of Early-Diverging Mushroom-Forming Fungi Provides Insights into the Origins of Lignocellulose Decay Capabilities.</title>
        <authorList>
            <person name="Nagy L.G."/>
            <person name="Riley R."/>
            <person name="Tritt A."/>
            <person name="Adam C."/>
            <person name="Daum C."/>
            <person name="Floudas D."/>
            <person name="Sun H."/>
            <person name="Yadav J.S."/>
            <person name="Pangilinan J."/>
            <person name="Larsson K.H."/>
            <person name="Matsuura K."/>
            <person name="Barry K."/>
            <person name="Labutti K."/>
            <person name="Kuo R."/>
            <person name="Ohm R.A."/>
            <person name="Bhattacharya S.S."/>
            <person name="Shirouzu T."/>
            <person name="Yoshinaga Y."/>
            <person name="Martin F.M."/>
            <person name="Grigoriev I.V."/>
            <person name="Hibbett D.S."/>
        </authorList>
    </citation>
    <scope>NUCLEOTIDE SEQUENCE [LARGE SCALE GENOMIC DNA]</scope>
    <source>
        <strain evidence="10 11">HHB12029</strain>
    </source>
</reference>
<comment type="subcellular location">
    <subcellularLocation>
        <location evidence="1">Nucleus</location>
    </subcellularLocation>
</comment>
<dbReference type="InterPro" id="IPR036236">
    <property type="entry name" value="Znf_C2H2_sf"/>
</dbReference>
<dbReference type="GO" id="GO:0000978">
    <property type="term" value="F:RNA polymerase II cis-regulatory region sequence-specific DNA binding"/>
    <property type="evidence" value="ECO:0007669"/>
    <property type="project" value="TreeGrafter"/>
</dbReference>
<evidence type="ECO:0000259" key="9">
    <source>
        <dbReference type="PROSITE" id="PS50157"/>
    </source>
</evidence>
<dbReference type="GO" id="GO:0008270">
    <property type="term" value="F:zinc ion binding"/>
    <property type="evidence" value="ECO:0007669"/>
    <property type="project" value="UniProtKB-KW"/>
</dbReference>
<evidence type="ECO:0000313" key="11">
    <source>
        <dbReference type="Proteomes" id="UP000077266"/>
    </source>
</evidence>
<feature type="region of interest" description="Disordered" evidence="8">
    <location>
        <begin position="118"/>
        <end position="155"/>
    </location>
</feature>
<dbReference type="InParanoid" id="A0A165BRF3"/>
<gene>
    <name evidence="10" type="ORF">EXIGLDRAFT_392074</name>
</gene>